<reference evidence="1 2" key="1">
    <citation type="submission" date="2022-01" db="EMBL/GenBank/DDBJ databases">
        <authorList>
            <person name="Xiong W."/>
            <person name="Schranz E."/>
        </authorList>
    </citation>
    <scope>NUCLEOTIDE SEQUENCE [LARGE SCALE GENOMIC DNA]</scope>
</reference>
<evidence type="ECO:0000313" key="2">
    <source>
        <dbReference type="Proteomes" id="UP001157418"/>
    </source>
</evidence>
<evidence type="ECO:0000313" key="1">
    <source>
        <dbReference type="EMBL" id="CAH1450830.1"/>
    </source>
</evidence>
<organism evidence="1 2">
    <name type="scientific">Lactuca virosa</name>
    <dbReference type="NCBI Taxonomy" id="75947"/>
    <lineage>
        <taxon>Eukaryota</taxon>
        <taxon>Viridiplantae</taxon>
        <taxon>Streptophyta</taxon>
        <taxon>Embryophyta</taxon>
        <taxon>Tracheophyta</taxon>
        <taxon>Spermatophyta</taxon>
        <taxon>Magnoliopsida</taxon>
        <taxon>eudicotyledons</taxon>
        <taxon>Gunneridae</taxon>
        <taxon>Pentapetalae</taxon>
        <taxon>asterids</taxon>
        <taxon>campanulids</taxon>
        <taxon>Asterales</taxon>
        <taxon>Asteraceae</taxon>
        <taxon>Cichorioideae</taxon>
        <taxon>Cichorieae</taxon>
        <taxon>Lactucinae</taxon>
        <taxon>Lactuca</taxon>
    </lineage>
</organism>
<dbReference type="EMBL" id="CAKMRJ010005634">
    <property type="protein sequence ID" value="CAH1450830.1"/>
    <property type="molecule type" value="Genomic_DNA"/>
</dbReference>
<protein>
    <submittedName>
        <fullName evidence="1">Uncharacterized protein</fullName>
    </submittedName>
</protein>
<comment type="caution">
    <text evidence="1">The sequence shown here is derived from an EMBL/GenBank/DDBJ whole genome shotgun (WGS) entry which is preliminary data.</text>
</comment>
<accession>A0AAU9PKB5</accession>
<keyword evidence="2" id="KW-1185">Reference proteome</keyword>
<dbReference type="Proteomes" id="UP001157418">
    <property type="component" value="Unassembled WGS sequence"/>
</dbReference>
<name>A0AAU9PKB5_9ASTR</name>
<proteinExistence type="predicted"/>
<gene>
    <name evidence="1" type="ORF">LVIROSA_LOCUS36230</name>
</gene>
<sequence length="256" mass="28783">MCTGPTQYLGTVPNHGIVPRVQFLNHSNRPRHTVSLAQSHTLPPPSISFYLPLSFGDDHSPVPSIPYPPPNHRLTLNSIPVDQNQRIANRLLSMVFSNAHCYSTSSSMAVSTTDDVRFSDSTRSIIPPIPPTACFNSPKKNEDEEQRSWLLKSASSDFFIENLQDPPTSTTFCWYSDVDRHGDIKIDQVCHVYSGKSTLSGRLLPFFLNPLDQGFGAPVNQNRNQHCCRFKLPIYMLSTWKLAGNNICFFMLMINP</sequence>
<dbReference type="AlphaFoldDB" id="A0AAU9PKB5"/>